<evidence type="ECO:0000256" key="1">
    <source>
        <dbReference type="ARBA" id="ARBA00010688"/>
    </source>
</evidence>
<dbReference type="InterPro" id="IPR050306">
    <property type="entry name" value="PfkB_Carbo_kinase"/>
</dbReference>
<dbReference type="Gene3D" id="3.40.1190.20">
    <property type="match status" value="1"/>
</dbReference>
<sequence>MSEIITLGEPLIVYVAEAPGTFSEVETYTRGLAGAELNFSIGVTRLGHQISYMTRLGKDVYGKYIMDFVLREGIDPAQIIWDEEHVTGSYLKFKALKGDPEIAYFRKGSAASHICPEDVEKIDFSNTKWLHITGISAGISESCQKACEKAMEKARANGVYISFDTNIRKALWKSEEQMRNVLNSLAEKCDLILPGIEEGKILTGYDEPEHIAEFYFNKGVKAAVIKLGARGAWYKTKNDQGFVEGFPVEHVVDTVGAGDAFAAGVVSGLLEGLTMEKAVLRGNAMGAIIITSKGDNDILPVKGELERFMKDAR</sequence>
<dbReference type="CDD" id="cd01166">
    <property type="entry name" value="KdgK"/>
    <property type="match status" value="1"/>
</dbReference>
<dbReference type="InterPro" id="IPR002173">
    <property type="entry name" value="Carboh/pur_kinase_PfkB_CS"/>
</dbReference>
<keyword evidence="5" id="KW-0067">ATP-binding</keyword>
<evidence type="ECO:0000256" key="3">
    <source>
        <dbReference type="ARBA" id="ARBA00022741"/>
    </source>
</evidence>
<evidence type="ECO:0000259" key="6">
    <source>
        <dbReference type="Pfam" id="PF00294"/>
    </source>
</evidence>
<name>A0A9D2RV70_9FIRM</name>
<gene>
    <name evidence="7" type="ORF">IAA06_01085</name>
</gene>
<dbReference type="GO" id="GO:0005524">
    <property type="term" value="F:ATP binding"/>
    <property type="evidence" value="ECO:0007669"/>
    <property type="project" value="UniProtKB-KW"/>
</dbReference>
<accession>A0A9D2RV70</accession>
<feature type="domain" description="Carbohydrate kinase PfkB" evidence="6">
    <location>
        <begin position="4"/>
        <end position="300"/>
    </location>
</feature>
<reference evidence="7" key="2">
    <citation type="submission" date="2021-04" db="EMBL/GenBank/DDBJ databases">
        <authorList>
            <person name="Gilroy R."/>
        </authorList>
    </citation>
    <scope>NUCLEOTIDE SEQUENCE</scope>
    <source>
        <strain evidence="7">ChiSjej1B19-5720</strain>
    </source>
</reference>
<reference evidence="7" key="1">
    <citation type="journal article" date="2021" name="PeerJ">
        <title>Extensive microbial diversity within the chicken gut microbiome revealed by metagenomics and culture.</title>
        <authorList>
            <person name="Gilroy R."/>
            <person name="Ravi A."/>
            <person name="Getino M."/>
            <person name="Pursley I."/>
            <person name="Horton D.L."/>
            <person name="Alikhan N.F."/>
            <person name="Baker D."/>
            <person name="Gharbi K."/>
            <person name="Hall N."/>
            <person name="Watson M."/>
            <person name="Adriaenssens E.M."/>
            <person name="Foster-Nyarko E."/>
            <person name="Jarju S."/>
            <person name="Secka A."/>
            <person name="Antonio M."/>
            <person name="Oren A."/>
            <person name="Chaudhuri R.R."/>
            <person name="La Ragione R."/>
            <person name="Hildebrand F."/>
            <person name="Pallen M.J."/>
        </authorList>
    </citation>
    <scope>NUCLEOTIDE SEQUENCE</scope>
    <source>
        <strain evidence="7">ChiSjej1B19-5720</strain>
    </source>
</reference>
<keyword evidence="2" id="KW-0808">Transferase</keyword>
<comment type="similarity">
    <text evidence="1">Belongs to the carbohydrate kinase PfkB family.</text>
</comment>
<dbReference type="AlphaFoldDB" id="A0A9D2RV70"/>
<dbReference type="PROSITE" id="PS00584">
    <property type="entry name" value="PFKB_KINASES_2"/>
    <property type="match status" value="1"/>
</dbReference>
<comment type="caution">
    <text evidence="7">The sequence shown here is derived from an EMBL/GenBank/DDBJ whole genome shotgun (WGS) entry which is preliminary data.</text>
</comment>
<dbReference type="SUPFAM" id="SSF53613">
    <property type="entry name" value="Ribokinase-like"/>
    <property type="match status" value="1"/>
</dbReference>
<dbReference type="InterPro" id="IPR029056">
    <property type="entry name" value="Ribokinase-like"/>
</dbReference>
<protein>
    <submittedName>
        <fullName evidence="7">Sugar kinase</fullName>
    </submittedName>
</protein>
<evidence type="ECO:0000256" key="5">
    <source>
        <dbReference type="ARBA" id="ARBA00022840"/>
    </source>
</evidence>
<keyword evidence="3" id="KW-0547">Nucleotide-binding</keyword>
<evidence type="ECO:0000256" key="4">
    <source>
        <dbReference type="ARBA" id="ARBA00022777"/>
    </source>
</evidence>
<dbReference type="Pfam" id="PF00294">
    <property type="entry name" value="PfkB"/>
    <property type="match status" value="1"/>
</dbReference>
<dbReference type="GO" id="GO:0016301">
    <property type="term" value="F:kinase activity"/>
    <property type="evidence" value="ECO:0007669"/>
    <property type="project" value="UniProtKB-KW"/>
</dbReference>
<evidence type="ECO:0000313" key="7">
    <source>
        <dbReference type="EMBL" id="HJB27376.1"/>
    </source>
</evidence>
<keyword evidence="4 7" id="KW-0418">Kinase</keyword>
<dbReference type="Proteomes" id="UP000823842">
    <property type="component" value="Unassembled WGS sequence"/>
</dbReference>
<dbReference type="EMBL" id="DWYZ01000026">
    <property type="protein sequence ID" value="HJB27376.1"/>
    <property type="molecule type" value="Genomic_DNA"/>
</dbReference>
<evidence type="ECO:0000313" key="8">
    <source>
        <dbReference type="Proteomes" id="UP000823842"/>
    </source>
</evidence>
<dbReference type="PANTHER" id="PTHR43085:SF1">
    <property type="entry name" value="PSEUDOURIDINE KINASE-RELATED"/>
    <property type="match status" value="1"/>
</dbReference>
<dbReference type="InterPro" id="IPR011611">
    <property type="entry name" value="PfkB_dom"/>
</dbReference>
<evidence type="ECO:0000256" key="2">
    <source>
        <dbReference type="ARBA" id="ARBA00022679"/>
    </source>
</evidence>
<organism evidence="7 8">
    <name type="scientific">Candidatus Blautia faecavium</name>
    <dbReference type="NCBI Taxonomy" id="2838487"/>
    <lineage>
        <taxon>Bacteria</taxon>
        <taxon>Bacillati</taxon>
        <taxon>Bacillota</taxon>
        <taxon>Clostridia</taxon>
        <taxon>Lachnospirales</taxon>
        <taxon>Lachnospiraceae</taxon>
        <taxon>Blautia</taxon>
    </lineage>
</organism>
<proteinExistence type="inferred from homology"/>
<dbReference type="PANTHER" id="PTHR43085">
    <property type="entry name" value="HEXOKINASE FAMILY MEMBER"/>
    <property type="match status" value="1"/>
</dbReference>